<evidence type="ECO:0000259" key="9">
    <source>
        <dbReference type="Pfam" id="PF09335"/>
    </source>
</evidence>
<dbReference type="PANTHER" id="PTHR42709">
    <property type="entry name" value="ALKALINE PHOSPHATASE LIKE PROTEIN"/>
    <property type="match status" value="1"/>
</dbReference>
<evidence type="ECO:0000256" key="1">
    <source>
        <dbReference type="ARBA" id="ARBA00004651"/>
    </source>
</evidence>
<evidence type="ECO:0000256" key="2">
    <source>
        <dbReference type="ARBA" id="ARBA00010792"/>
    </source>
</evidence>
<dbReference type="EMBL" id="AXCW01000112">
    <property type="protein sequence ID" value="EYR63225.1"/>
    <property type="molecule type" value="Genomic_DNA"/>
</dbReference>
<dbReference type="RefSeq" id="WP_052022931.1">
    <property type="nucleotide sequence ID" value="NZ_AXCW01000112.1"/>
</dbReference>
<feature type="transmembrane region" description="Helical" evidence="8">
    <location>
        <begin position="57"/>
        <end position="78"/>
    </location>
</feature>
<organism evidence="10 11">
    <name type="scientific">Actinotalea ferrariae CF5-4</name>
    <dbReference type="NCBI Taxonomy" id="948458"/>
    <lineage>
        <taxon>Bacteria</taxon>
        <taxon>Bacillati</taxon>
        <taxon>Actinomycetota</taxon>
        <taxon>Actinomycetes</taxon>
        <taxon>Micrococcales</taxon>
        <taxon>Cellulomonadaceae</taxon>
        <taxon>Actinotalea</taxon>
    </lineage>
</organism>
<evidence type="ECO:0000256" key="5">
    <source>
        <dbReference type="ARBA" id="ARBA00022989"/>
    </source>
</evidence>
<sequence length="235" mass="24297">MDPTTATEWVLALVGSPWAFVALWVLATLDGFFPPVPSETVVIALAAVSAATGRPELWLVVVVAALGAFTGDQVAFAIGRRLPLQRIPVLRGERAGRALDRARLALAARGASYIIAARFVPIGRVAVNMTAGAAGYSHRRFTALAAFGSVVWALYSTALGVGAGVWLHDRPLVAAALGVVVGLVLGLVVDAVLRRVMERLRGRGPEGTVTPTAGPAPEAGTTVLPGTEPRAPVAS</sequence>
<keyword evidence="4 8" id="KW-0812">Transmembrane</keyword>
<protein>
    <recommendedName>
        <fullName evidence="9">VTT domain-containing protein</fullName>
    </recommendedName>
</protein>
<comment type="similarity">
    <text evidence="2">Belongs to the DedA family.</text>
</comment>
<evidence type="ECO:0000313" key="11">
    <source>
        <dbReference type="Proteomes" id="UP000019753"/>
    </source>
</evidence>
<accession>A0A021VT40</accession>
<evidence type="ECO:0000313" key="10">
    <source>
        <dbReference type="EMBL" id="EYR63225.1"/>
    </source>
</evidence>
<dbReference type="OrthoDB" id="162303at2"/>
<dbReference type="PANTHER" id="PTHR42709:SF6">
    <property type="entry name" value="UNDECAPRENYL PHOSPHATE TRANSPORTER A"/>
    <property type="match status" value="1"/>
</dbReference>
<gene>
    <name evidence="10" type="ORF">N866_01945</name>
</gene>
<dbReference type="Pfam" id="PF09335">
    <property type="entry name" value="VTT_dom"/>
    <property type="match status" value="1"/>
</dbReference>
<feature type="domain" description="VTT" evidence="9">
    <location>
        <begin position="36"/>
        <end position="160"/>
    </location>
</feature>
<keyword evidence="11" id="KW-1185">Reference proteome</keyword>
<reference evidence="10 11" key="1">
    <citation type="submission" date="2014-01" db="EMBL/GenBank/DDBJ databases">
        <title>Actinotalea ferrariae CF5-4.</title>
        <authorList>
            <person name="Chen F."/>
            <person name="Li Y."/>
            <person name="Wang G."/>
        </authorList>
    </citation>
    <scope>NUCLEOTIDE SEQUENCE [LARGE SCALE GENOMIC DNA]</scope>
    <source>
        <strain evidence="10 11">CF5-4</strain>
    </source>
</reference>
<keyword evidence="3" id="KW-1003">Cell membrane</keyword>
<evidence type="ECO:0000256" key="8">
    <source>
        <dbReference type="SAM" id="Phobius"/>
    </source>
</evidence>
<evidence type="ECO:0000256" key="6">
    <source>
        <dbReference type="ARBA" id="ARBA00023136"/>
    </source>
</evidence>
<feature type="transmembrane region" description="Helical" evidence="8">
    <location>
        <begin position="172"/>
        <end position="193"/>
    </location>
</feature>
<feature type="transmembrane region" description="Helical" evidence="8">
    <location>
        <begin position="9"/>
        <end position="27"/>
    </location>
</feature>
<comment type="subcellular location">
    <subcellularLocation>
        <location evidence="1">Cell membrane</location>
        <topology evidence="1">Multi-pass membrane protein</topology>
    </subcellularLocation>
</comment>
<keyword evidence="5 8" id="KW-1133">Transmembrane helix</keyword>
<feature type="region of interest" description="Disordered" evidence="7">
    <location>
        <begin position="203"/>
        <end position="235"/>
    </location>
</feature>
<dbReference type="AlphaFoldDB" id="A0A021VT40"/>
<keyword evidence="6 8" id="KW-0472">Membrane</keyword>
<dbReference type="InterPro" id="IPR032816">
    <property type="entry name" value="VTT_dom"/>
</dbReference>
<name>A0A021VT40_9CELL</name>
<comment type="caution">
    <text evidence="10">The sequence shown here is derived from an EMBL/GenBank/DDBJ whole genome shotgun (WGS) entry which is preliminary data.</text>
</comment>
<dbReference type="InterPro" id="IPR051311">
    <property type="entry name" value="DedA_domain"/>
</dbReference>
<evidence type="ECO:0000256" key="3">
    <source>
        <dbReference type="ARBA" id="ARBA00022475"/>
    </source>
</evidence>
<evidence type="ECO:0000256" key="7">
    <source>
        <dbReference type="SAM" id="MobiDB-lite"/>
    </source>
</evidence>
<dbReference type="GO" id="GO:0005886">
    <property type="term" value="C:plasma membrane"/>
    <property type="evidence" value="ECO:0007669"/>
    <property type="project" value="UniProtKB-SubCell"/>
</dbReference>
<proteinExistence type="inferred from homology"/>
<dbReference type="Proteomes" id="UP000019753">
    <property type="component" value="Unassembled WGS sequence"/>
</dbReference>
<evidence type="ECO:0000256" key="4">
    <source>
        <dbReference type="ARBA" id="ARBA00022692"/>
    </source>
</evidence>
<feature type="transmembrane region" description="Helical" evidence="8">
    <location>
        <begin position="144"/>
        <end position="166"/>
    </location>
</feature>